<dbReference type="Pfam" id="PF10030">
    <property type="entry name" value="DUF2272"/>
    <property type="match status" value="1"/>
</dbReference>
<proteinExistence type="predicted"/>
<name>A0A1L6T9U8_PISSA</name>
<accession>A0A1L6T9U8</accession>
<evidence type="ECO:0000313" key="3">
    <source>
        <dbReference type="Proteomes" id="UP000029558"/>
    </source>
</evidence>
<dbReference type="RefSeq" id="WP_017377229.1">
    <property type="nucleotide sequence ID" value="NZ_CP012508.1"/>
</dbReference>
<reference evidence="2 3" key="1">
    <citation type="journal article" date="2014" name="Genome Announc.">
        <title>Comparative Genome Analysis of Two Isolates of the Fish Pathogen Piscirickettsia salmonis from Different Hosts Reveals Major Differences in Virulence-Associated Secretion Systems.</title>
        <authorList>
            <person name="Bohle H."/>
            <person name="Henriquez P."/>
            <person name="Grothusen H."/>
            <person name="Navas E."/>
            <person name="Sandoval A."/>
            <person name="Bustamante F."/>
            <person name="Bustos P."/>
            <person name="Mancilla M."/>
        </authorList>
    </citation>
    <scope>NUCLEOTIDE SEQUENCE [LARGE SCALE GENOMIC DNA]</scope>
    <source>
        <strain evidence="3">B1-32597</strain>
    </source>
</reference>
<dbReference type="Proteomes" id="UP000029558">
    <property type="component" value="Chromosome"/>
</dbReference>
<sequence length="206" mass="23236">MSQDVFVSRLLAYLHSEHQFFGGQTYDKDDSVIQEGYQECEPAQSNRIGEYWSFLGHDLNGKDRDWPWSAAFISFMLQLSGAEKFFRGSIRHADYMNQAIRDRDNLMALYNGFKVNEKEVKVGDILGYGRAGAGVSYDNALATGRYTSHCDIVIAVTDQEVVVIGGNVGDSVTARPYILSDGKLDESRRPWITHMSLSHTISEMIY</sequence>
<organism evidence="2 3">
    <name type="scientific">Piscirickettsia salmonis</name>
    <dbReference type="NCBI Taxonomy" id="1238"/>
    <lineage>
        <taxon>Bacteria</taxon>
        <taxon>Pseudomonadati</taxon>
        <taxon>Pseudomonadota</taxon>
        <taxon>Gammaproteobacteria</taxon>
        <taxon>Thiotrichales</taxon>
        <taxon>Piscirickettsiaceae</taxon>
        <taxon>Piscirickettsia</taxon>
    </lineage>
</organism>
<dbReference type="OrthoDB" id="8836344at2"/>
<dbReference type="InterPro" id="IPR019262">
    <property type="entry name" value="DUF2272"/>
</dbReference>
<protein>
    <recommendedName>
        <fullName evidence="1">DUF2272 domain-containing protein</fullName>
    </recommendedName>
</protein>
<gene>
    <name evidence="2" type="ORF">KU39_765</name>
</gene>
<evidence type="ECO:0000259" key="1">
    <source>
        <dbReference type="Pfam" id="PF10030"/>
    </source>
</evidence>
<dbReference type="AlphaFoldDB" id="A0A1L6T9U8"/>
<dbReference type="EMBL" id="CP012508">
    <property type="protein sequence ID" value="ALB21949.1"/>
    <property type="molecule type" value="Genomic_DNA"/>
</dbReference>
<evidence type="ECO:0000313" key="2">
    <source>
        <dbReference type="EMBL" id="ALB21949.1"/>
    </source>
</evidence>
<feature type="domain" description="DUF2272" evidence="1">
    <location>
        <begin position="56"/>
        <end position="192"/>
    </location>
</feature>